<dbReference type="InterPro" id="IPR004550">
    <property type="entry name" value="AsnASE_II"/>
</dbReference>
<dbReference type="InterPro" id="IPR027473">
    <property type="entry name" value="L-asparaginase_C"/>
</dbReference>
<dbReference type="SMART" id="SM00870">
    <property type="entry name" value="Asparaginase"/>
    <property type="match status" value="1"/>
</dbReference>
<keyword evidence="2" id="KW-0378">Hydrolase</keyword>
<feature type="domain" description="L-asparaginase N-terminal" evidence="6">
    <location>
        <begin position="10"/>
        <end position="183"/>
    </location>
</feature>
<name>A0AAU8A3F0_9BURK</name>
<dbReference type="CDD" id="cd08964">
    <property type="entry name" value="L-asparaginase_II"/>
    <property type="match status" value="1"/>
</dbReference>
<feature type="domain" description="Asparaginase/glutaminase C-terminal" evidence="7">
    <location>
        <begin position="208"/>
        <end position="311"/>
    </location>
</feature>
<dbReference type="InterPro" id="IPR027475">
    <property type="entry name" value="Asparaginase/glutaminase_AS2"/>
</dbReference>
<sequence>MTDLSNTPLILLIGMGGTIAGLQVNGDGKGYLAGQVPIETLSGQIKSKLSIKNKQLSNIDSCDMTESLLTQLGQEVVQALHDPHIVGVVVTHGTDTMEETALFLELVCGHLAKTAGKKVVITGAMLPADHPKADGPENLNRAVALVEDQDGPSGIFGLMGGKVFQARSMAKRHTSSLDAFMNSEPVNLDLSSQVSEDLPIPSIDNWPRVEIVTNHIGAKGDQIEVYKKLGVLGIVLAGTGGGTVHQDLALSLEDFMKDGGALVRSSRVGLGVIPGQLANARLDASIGAGDLNPPKARIALQLALFASLHPKAKALSWQDIFARIAILPNFR</sequence>
<dbReference type="InterPro" id="IPR037152">
    <property type="entry name" value="L-asparaginase_N_sf"/>
</dbReference>
<dbReference type="InterPro" id="IPR036152">
    <property type="entry name" value="Asp/glu_Ase-like_sf"/>
</dbReference>
<comment type="similarity">
    <text evidence="1">Belongs to the asparaginase 1 family.</text>
</comment>
<evidence type="ECO:0000256" key="2">
    <source>
        <dbReference type="ARBA" id="ARBA00022801"/>
    </source>
</evidence>
<dbReference type="RefSeq" id="WP_353439359.1">
    <property type="nucleotide sequence ID" value="NZ_CP099959.1"/>
</dbReference>
<dbReference type="InterPro" id="IPR027474">
    <property type="entry name" value="L-asparaginase_N"/>
</dbReference>
<evidence type="ECO:0000256" key="4">
    <source>
        <dbReference type="PIRSR" id="PIRSR001220-2"/>
    </source>
</evidence>
<evidence type="ECO:0000313" key="8">
    <source>
        <dbReference type="EMBL" id="XCC58188.1"/>
    </source>
</evidence>
<dbReference type="AlphaFoldDB" id="A0AAU8A3F0"/>
<dbReference type="PANTHER" id="PTHR11707:SF28">
    <property type="entry name" value="60 KDA LYSOPHOSPHOLIPASE"/>
    <property type="match status" value="1"/>
</dbReference>
<proteinExistence type="inferred from homology"/>
<evidence type="ECO:0000256" key="1">
    <source>
        <dbReference type="ARBA" id="ARBA00010518"/>
    </source>
</evidence>
<dbReference type="EMBL" id="CP099959">
    <property type="protein sequence ID" value="XCC58188.1"/>
    <property type="molecule type" value="Genomic_DNA"/>
</dbReference>
<reference evidence="8" key="1">
    <citation type="submission" date="2022-06" db="EMBL/GenBank/DDBJ databases">
        <title>New Polynucleobacter species.</title>
        <authorList>
            <person name="Hahn M.W."/>
        </authorList>
    </citation>
    <scope>NUCLEOTIDE SEQUENCE</scope>
    <source>
        <strain evidence="8">UK-FUSCHL-C3</strain>
    </source>
</reference>
<dbReference type="Gene3D" id="3.40.50.40">
    <property type="match status" value="1"/>
</dbReference>
<dbReference type="Pfam" id="PF00710">
    <property type="entry name" value="Asparaginase"/>
    <property type="match status" value="1"/>
</dbReference>
<dbReference type="PANTHER" id="PTHR11707">
    <property type="entry name" value="L-ASPARAGINASE"/>
    <property type="match status" value="1"/>
</dbReference>
<evidence type="ECO:0000256" key="3">
    <source>
        <dbReference type="PIRSR" id="PIRSR001220-1"/>
    </source>
</evidence>
<dbReference type="PIRSF" id="PIRSF500176">
    <property type="entry name" value="L_ASNase"/>
    <property type="match status" value="1"/>
</dbReference>
<dbReference type="GO" id="GO:0006528">
    <property type="term" value="P:asparagine metabolic process"/>
    <property type="evidence" value="ECO:0007669"/>
    <property type="project" value="InterPro"/>
</dbReference>
<feature type="binding site" evidence="4">
    <location>
        <begin position="94"/>
        <end position="95"/>
    </location>
    <ligand>
        <name>substrate</name>
    </ligand>
</feature>
<organism evidence="8">
    <name type="scientific">Polynucleobacter sp. UK-FUSCHL-C3</name>
    <dbReference type="NCBI Taxonomy" id="2955208"/>
    <lineage>
        <taxon>Bacteria</taxon>
        <taxon>Pseudomonadati</taxon>
        <taxon>Pseudomonadota</taxon>
        <taxon>Betaproteobacteria</taxon>
        <taxon>Burkholderiales</taxon>
        <taxon>Burkholderiaceae</taxon>
        <taxon>Polynucleobacter</taxon>
    </lineage>
</organism>
<dbReference type="InterPro" id="IPR040919">
    <property type="entry name" value="Asparaginase_C"/>
</dbReference>
<dbReference type="InterPro" id="IPR006034">
    <property type="entry name" value="Asparaginase/glutaminase-like"/>
</dbReference>
<dbReference type="PROSITE" id="PS00917">
    <property type="entry name" value="ASN_GLN_ASE_2"/>
    <property type="match status" value="1"/>
</dbReference>
<gene>
    <name evidence="8" type="ORF">NKE59_02545</name>
</gene>
<dbReference type="Gene3D" id="3.40.50.1170">
    <property type="entry name" value="L-asparaginase, N-terminal domain"/>
    <property type="match status" value="1"/>
</dbReference>
<accession>A0AAU8A3F0</accession>
<dbReference type="SUPFAM" id="SSF53774">
    <property type="entry name" value="Glutaminase/Asparaginase"/>
    <property type="match status" value="1"/>
</dbReference>
<feature type="active site" description="O-isoaspartyl threonine intermediate" evidence="3">
    <location>
        <position position="18"/>
    </location>
</feature>
<protein>
    <submittedName>
        <fullName evidence="8">Asparaginase</fullName>
    </submittedName>
</protein>
<evidence type="ECO:0000256" key="5">
    <source>
        <dbReference type="PROSITE-ProRule" id="PRU10100"/>
    </source>
</evidence>
<dbReference type="PIRSF" id="PIRSF001220">
    <property type="entry name" value="L-ASNase_gatD"/>
    <property type="match status" value="1"/>
</dbReference>
<dbReference type="PROSITE" id="PS51732">
    <property type="entry name" value="ASN_GLN_ASE_3"/>
    <property type="match status" value="1"/>
</dbReference>
<feature type="binding site" evidence="4">
    <location>
        <position position="61"/>
    </location>
    <ligand>
        <name>substrate</name>
    </ligand>
</feature>
<feature type="active site" evidence="5">
    <location>
        <position position="94"/>
    </location>
</feature>
<dbReference type="GO" id="GO:0004067">
    <property type="term" value="F:asparaginase activity"/>
    <property type="evidence" value="ECO:0007669"/>
    <property type="project" value="UniProtKB-UniRule"/>
</dbReference>
<evidence type="ECO:0000259" key="7">
    <source>
        <dbReference type="Pfam" id="PF17763"/>
    </source>
</evidence>
<dbReference type="PRINTS" id="PR00139">
    <property type="entry name" value="ASNGLNASE"/>
</dbReference>
<evidence type="ECO:0000259" key="6">
    <source>
        <dbReference type="Pfam" id="PF00710"/>
    </source>
</evidence>
<dbReference type="Pfam" id="PF17763">
    <property type="entry name" value="Asparaginase_C"/>
    <property type="match status" value="1"/>
</dbReference>